<proteinExistence type="predicted"/>
<dbReference type="OrthoDB" id="654211at2759"/>
<keyword evidence="13" id="KW-1185">Reference proteome</keyword>
<dbReference type="GO" id="GO:0006357">
    <property type="term" value="P:regulation of transcription by RNA polymerase II"/>
    <property type="evidence" value="ECO:0007669"/>
    <property type="project" value="TreeGrafter"/>
</dbReference>
<dbReference type="EMBL" id="HG805874">
    <property type="protein sequence ID" value="CDW53939.1"/>
    <property type="molecule type" value="Genomic_DNA"/>
</dbReference>
<evidence type="ECO:0000256" key="3">
    <source>
        <dbReference type="ARBA" id="ARBA00022737"/>
    </source>
</evidence>
<evidence type="ECO:0000256" key="1">
    <source>
        <dbReference type="ARBA" id="ARBA00004123"/>
    </source>
</evidence>
<evidence type="ECO:0000313" key="13">
    <source>
        <dbReference type="Proteomes" id="UP000030665"/>
    </source>
</evidence>
<dbReference type="Gene3D" id="3.30.160.60">
    <property type="entry name" value="Classic Zinc Finger"/>
    <property type="match status" value="2"/>
</dbReference>
<dbReference type="GO" id="GO:0045893">
    <property type="term" value="P:positive regulation of DNA-templated transcription"/>
    <property type="evidence" value="ECO:0007669"/>
    <property type="project" value="UniProtKB-ARBA"/>
</dbReference>
<dbReference type="PROSITE" id="PS50157">
    <property type="entry name" value="ZINC_FINGER_C2H2_2"/>
    <property type="match status" value="2"/>
</dbReference>
<protein>
    <submittedName>
        <fullName evidence="12">Zinc finger protein</fullName>
    </submittedName>
</protein>
<dbReference type="SUPFAM" id="SSF57667">
    <property type="entry name" value="beta-beta-alpha zinc fingers"/>
    <property type="match status" value="1"/>
</dbReference>
<dbReference type="FunFam" id="3.30.160.60:FF:001732">
    <property type="entry name" value="Zgc:162936"/>
    <property type="match status" value="1"/>
</dbReference>
<evidence type="ECO:0000256" key="2">
    <source>
        <dbReference type="ARBA" id="ARBA00022723"/>
    </source>
</evidence>
<dbReference type="STRING" id="36087.A0A077Z206"/>
<evidence type="ECO:0000313" key="12">
    <source>
        <dbReference type="EMBL" id="CDW53939.1"/>
    </source>
</evidence>
<keyword evidence="8" id="KW-0804">Transcription</keyword>
<name>A0A077Z206_TRITR</name>
<sequence>MIAQRGLPCFSGADYYKPYACQHANCNKRFANKFLLKKHEFIHTGERPHQCPYCCKRFNRKDNLLRHKKTHESSGVLVKRAPARPLELICQTDEMPMRSVAVDSSGFGKLMHHQFSSSAAAVSPEGCFDQDQSTYDEEEDDDEQIEETITVKQDNSSKERNECQETVMAATSGAGLTPSNILLAAVTPKTTSTSQLPIATSFGVTN</sequence>
<dbReference type="InterPro" id="IPR050589">
    <property type="entry name" value="Ikaros_C2H2-ZF"/>
</dbReference>
<dbReference type="GO" id="GO:0000978">
    <property type="term" value="F:RNA polymerase II cis-regulatory region sequence-specific DNA binding"/>
    <property type="evidence" value="ECO:0007669"/>
    <property type="project" value="TreeGrafter"/>
</dbReference>
<keyword evidence="9" id="KW-0539">Nucleus</keyword>
<evidence type="ECO:0000256" key="9">
    <source>
        <dbReference type="ARBA" id="ARBA00023242"/>
    </source>
</evidence>
<keyword evidence="4 10" id="KW-0863">Zinc-finger</keyword>
<organism evidence="12 13">
    <name type="scientific">Trichuris trichiura</name>
    <name type="common">Whipworm</name>
    <name type="synonym">Trichocephalus trichiurus</name>
    <dbReference type="NCBI Taxonomy" id="36087"/>
    <lineage>
        <taxon>Eukaryota</taxon>
        <taxon>Metazoa</taxon>
        <taxon>Ecdysozoa</taxon>
        <taxon>Nematoda</taxon>
        <taxon>Enoplea</taxon>
        <taxon>Dorylaimia</taxon>
        <taxon>Trichinellida</taxon>
        <taxon>Trichuridae</taxon>
        <taxon>Trichuris</taxon>
    </lineage>
</organism>
<dbReference type="InterPro" id="IPR036236">
    <property type="entry name" value="Znf_C2H2_sf"/>
</dbReference>
<dbReference type="GO" id="GO:0003700">
    <property type="term" value="F:DNA-binding transcription factor activity"/>
    <property type="evidence" value="ECO:0007669"/>
    <property type="project" value="TreeGrafter"/>
</dbReference>
<keyword evidence="7" id="KW-0238">DNA-binding</keyword>
<evidence type="ECO:0000256" key="6">
    <source>
        <dbReference type="ARBA" id="ARBA00023015"/>
    </source>
</evidence>
<dbReference type="InterPro" id="IPR013087">
    <property type="entry name" value="Znf_C2H2_type"/>
</dbReference>
<reference evidence="12" key="1">
    <citation type="submission" date="2014-01" db="EMBL/GenBank/DDBJ databases">
        <authorList>
            <person name="Aslett M."/>
        </authorList>
    </citation>
    <scope>NUCLEOTIDE SEQUENCE</scope>
</reference>
<evidence type="ECO:0000256" key="4">
    <source>
        <dbReference type="ARBA" id="ARBA00022771"/>
    </source>
</evidence>
<keyword evidence="6" id="KW-0805">Transcription regulation</keyword>
<keyword evidence="5" id="KW-0862">Zinc</keyword>
<dbReference type="FunFam" id="3.30.160.60:FF:001485">
    <property type="entry name" value="Krueppel-related zinc finger protein"/>
    <property type="match status" value="1"/>
</dbReference>
<evidence type="ECO:0000259" key="11">
    <source>
        <dbReference type="PROSITE" id="PS50157"/>
    </source>
</evidence>
<accession>A0A077Z206</accession>
<feature type="domain" description="C2H2-type" evidence="11">
    <location>
        <begin position="49"/>
        <end position="76"/>
    </location>
</feature>
<dbReference type="Proteomes" id="UP000030665">
    <property type="component" value="Unassembled WGS sequence"/>
</dbReference>
<dbReference type="AlphaFoldDB" id="A0A077Z206"/>
<dbReference type="GO" id="GO:0005694">
    <property type="term" value="C:chromosome"/>
    <property type="evidence" value="ECO:0007669"/>
    <property type="project" value="UniProtKB-ARBA"/>
</dbReference>
<gene>
    <name evidence="12" type="ORF">TTRE_0000220801</name>
</gene>
<feature type="domain" description="C2H2-type" evidence="11">
    <location>
        <begin position="19"/>
        <end position="48"/>
    </location>
</feature>
<dbReference type="GO" id="GO:0005634">
    <property type="term" value="C:nucleus"/>
    <property type="evidence" value="ECO:0007669"/>
    <property type="project" value="UniProtKB-SubCell"/>
</dbReference>
<evidence type="ECO:0000256" key="10">
    <source>
        <dbReference type="PROSITE-ProRule" id="PRU00042"/>
    </source>
</evidence>
<dbReference type="PROSITE" id="PS00028">
    <property type="entry name" value="ZINC_FINGER_C2H2_1"/>
    <property type="match status" value="2"/>
</dbReference>
<evidence type="ECO:0000256" key="5">
    <source>
        <dbReference type="ARBA" id="ARBA00022833"/>
    </source>
</evidence>
<dbReference type="SMART" id="SM00355">
    <property type="entry name" value="ZnF_C2H2"/>
    <property type="match status" value="2"/>
</dbReference>
<keyword evidence="2" id="KW-0479">Metal-binding</keyword>
<keyword evidence="3" id="KW-0677">Repeat</keyword>
<evidence type="ECO:0000256" key="7">
    <source>
        <dbReference type="ARBA" id="ARBA00023125"/>
    </source>
</evidence>
<dbReference type="PANTHER" id="PTHR24404:SF106">
    <property type="entry name" value="C2H2-TYPE DOMAIN-CONTAINING PROTEIN"/>
    <property type="match status" value="1"/>
</dbReference>
<dbReference type="GO" id="GO:0008270">
    <property type="term" value="F:zinc ion binding"/>
    <property type="evidence" value="ECO:0007669"/>
    <property type="project" value="UniProtKB-KW"/>
</dbReference>
<evidence type="ECO:0000256" key="8">
    <source>
        <dbReference type="ARBA" id="ARBA00023163"/>
    </source>
</evidence>
<comment type="subcellular location">
    <subcellularLocation>
        <location evidence="1">Nucleus</location>
    </subcellularLocation>
</comment>
<dbReference type="PANTHER" id="PTHR24404">
    <property type="entry name" value="ZINC FINGER PROTEIN"/>
    <property type="match status" value="1"/>
</dbReference>
<reference evidence="12" key="2">
    <citation type="submission" date="2014-03" db="EMBL/GenBank/DDBJ databases">
        <title>The whipworm genome and dual-species transcriptomics of an intimate host-pathogen interaction.</title>
        <authorList>
            <person name="Foth B.J."/>
            <person name="Tsai I.J."/>
            <person name="Reid A.J."/>
            <person name="Bancroft A.J."/>
            <person name="Nichol S."/>
            <person name="Tracey A."/>
            <person name="Holroyd N."/>
            <person name="Cotton J.A."/>
            <person name="Stanley E.J."/>
            <person name="Zarowiecki M."/>
            <person name="Liu J.Z."/>
            <person name="Huckvale T."/>
            <person name="Cooper P.J."/>
            <person name="Grencis R.K."/>
            <person name="Berriman M."/>
        </authorList>
    </citation>
    <scope>NUCLEOTIDE SEQUENCE [LARGE SCALE GENOMIC DNA]</scope>
</reference>